<reference evidence="1 2" key="1">
    <citation type="submission" date="2023-12" db="EMBL/GenBank/DDBJ databases">
        <title>Blastococcus brunescens sp. nov., an actonobacterium isolated from sandstone collected in sahara desert.</title>
        <authorList>
            <person name="Gtari M."/>
            <person name="Ghodhbane F."/>
        </authorList>
    </citation>
    <scope>NUCLEOTIDE SEQUENCE [LARGE SCALE GENOMIC DNA]</scope>
    <source>
        <strain evidence="1 2">BMG 8361</strain>
    </source>
</reference>
<dbReference type="Proteomes" id="UP001324287">
    <property type="component" value="Chromosome"/>
</dbReference>
<dbReference type="RefSeq" id="WP_324274269.1">
    <property type="nucleotide sequence ID" value="NZ_CP141261.1"/>
</dbReference>
<proteinExistence type="predicted"/>
<protein>
    <submittedName>
        <fullName evidence="1">Uncharacterized protein</fullName>
    </submittedName>
</protein>
<keyword evidence="2" id="KW-1185">Reference proteome</keyword>
<evidence type="ECO:0000313" key="1">
    <source>
        <dbReference type="EMBL" id="WRL62920.1"/>
    </source>
</evidence>
<dbReference type="EMBL" id="CP141261">
    <property type="protein sequence ID" value="WRL62920.1"/>
    <property type="molecule type" value="Genomic_DNA"/>
</dbReference>
<sequence length="75" mass="8253">MMRDSVRYLPVLQGAVHRESIWGVKAVPARRDGDDARPIVMRKSGGGRVMSLLGSKIDNIGDALRVAEEHLRDAV</sequence>
<organism evidence="1 2">
    <name type="scientific">Blastococcus brunescens</name>
    <dbReference type="NCBI Taxonomy" id="1564165"/>
    <lineage>
        <taxon>Bacteria</taxon>
        <taxon>Bacillati</taxon>
        <taxon>Actinomycetota</taxon>
        <taxon>Actinomycetes</taxon>
        <taxon>Geodermatophilales</taxon>
        <taxon>Geodermatophilaceae</taxon>
        <taxon>Blastococcus</taxon>
    </lineage>
</organism>
<accession>A0ABZ1B1L6</accession>
<gene>
    <name evidence="1" type="ORF">U6N30_24105</name>
</gene>
<evidence type="ECO:0000313" key="2">
    <source>
        <dbReference type="Proteomes" id="UP001324287"/>
    </source>
</evidence>
<name>A0ABZ1B1L6_9ACTN</name>